<dbReference type="Gene3D" id="2.30.30.140">
    <property type="match status" value="1"/>
</dbReference>
<feature type="compositionally biased region" description="Basic and acidic residues" evidence="4">
    <location>
        <begin position="499"/>
        <end position="514"/>
    </location>
</feature>
<feature type="region of interest" description="Disordered" evidence="4">
    <location>
        <begin position="1121"/>
        <end position="1144"/>
    </location>
</feature>
<feature type="compositionally biased region" description="Polar residues" evidence="4">
    <location>
        <begin position="555"/>
        <end position="566"/>
    </location>
</feature>
<evidence type="ECO:0000256" key="3">
    <source>
        <dbReference type="ARBA" id="ARBA00023242"/>
    </source>
</evidence>
<dbReference type="GO" id="GO:0045944">
    <property type="term" value="P:positive regulation of transcription by RNA polymerase II"/>
    <property type="evidence" value="ECO:0007669"/>
    <property type="project" value="TreeGrafter"/>
</dbReference>
<dbReference type="InterPro" id="IPR047249">
    <property type="entry name" value="BRCT_p53bp1-like_rpt1"/>
</dbReference>
<sequence length="1448" mass="159626">METQDDSIDIAKLQRVALGLAPAQSLSFLPGSELVGNIPQENIDENHSHNPDDRVSSIGQEVARKSPLNRPESHYRSLSQEQNASSLINVDRSSPETQRRDRVAGLQHFKKMSSAETVPSDTQVISQSVYDDLIRQNQEDADHDLDNSLADNATLMTLHEGDIGHVDLLAGFDGSNADAIIVEDNEDQSSFRLGESSPILYQPNHFPESQRFVSKTPATAVKTGPADGLAAVTPTASRNPLAAELESSGGIMALSQVFRATQAPSSPLIHGHQMDPLSDRPSPNLPIQNHPLATALSSPLYNLAATFPQDSSEPQTNYITMKESQAQRDRILRERMTRSAEHIHSEDQSDGEFDKEPSFLERMRRQKMIDEVTTAQLASLSAPPRPLSRKKSDKSSTSTREQPDRQDWAGAAKPTAPESEQQVITTTPAGATSEEETEQEEESGRQIFPSQELNPSIEEDKENCNDPSATPMAATTSAHDRLSQALALNETPSPSRRGSLRDATEIRPRSRGSDENEDVDGTNRSSQVYIVKDSQRSPGFQDDENSKKYQAEMWDQNQVQISSSQMHVRPSPEKIRSPKKQFRIQSTPPSASQRSRVSFQLDDDRIVTRSRSNSAGSAGSNEHLPRKSSAQETNIMHSSSHTVQKSLELGDKAPASDLKEKSSSMPSRVAETPVQRPRGFDDVVQAITIPETSPNRFHNQGWTSDANNEAMDQEDDGLPPVYPSTHERVYHSQPVNPDSSSPVKILNSKILSSPSGRQRRALTEIAADVSPKVGAGPFDVDINILSADDQEFRSAVALSPVPSRKRRRGNDGQSVFASDPVLPVTPRPTSCFAPPKENETMAVQDMQPEASVIATEAPFEKRLRPSRREETVWDVEDSPQYHVSRKERARLFGLTSLSGKKTRQVHQSEENAEERLATVHNTPEAIPLPTEQHVRVSRAEPGEDAVETNIAGENLSNAGNVEIVPNQVLAAWSGNKRAFYPATCFGKPFGTSQSRYLVKFEDSAPVEVPVGGVKRLELRIGDAVKVDMLNVPKVTHIIRGFEDKLSIEDLEKEASNGIFPASDVYGHLTVVLGQKQRKSLTREGLAVPENVVKVPISRIYLDTILWNQLKDRTFTYSSVPAQSESRLQTPSDRHTTPASPSTRLSRSIRYSNGIFAGMMFAVSYGENDEAKSRITQMILDNDGRILHDGFNELFDLPSNRPVITPSKSPASTANSNHFCLTSGAEDVGFACLIADKHSRRPKYMQALALNLPCLSDRWIEDCVAQRQIIDWELYLLPAGESSYLNGATKSRILRPYPAIQARLPETIAARPNLLHGQSVLVVMGRGKADEERRQAYLFLTYALGASRVERVPDIKSARAILDQGENGAVCEWDWIYVDNDEKASAIATILGASFAGGQRAYPSQRSRKRKRNELTESISGSDLGLSTNVRIVGNEFVCQSLILGKLID</sequence>
<protein>
    <recommendedName>
        <fullName evidence="5">BRCT domain-containing protein</fullName>
    </recommendedName>
</protein>
<evidence type="ECO:0000256" key="4">
    <source>
        <dbReference type="SAM" id="MobiDB-lite"/>
    </source>
</evidence>
<dbReference type="InterPro" id="IPR013914">
    <property type="entry name" value="Rad9_Rad53-bd_dom_fun"/>
</dbReference>
<feature type="compositionally biased region" description="Polar residues" evidence="4">
    <location>
        <begin position="628"/>
        <end position="645"/>
    </location>
</feature>
<accession>A0A5N5WYM1</accession>
<gene>
    <name evidence="6" type="ORF">BDV29DRAFT_147053</name>
</gene>
<dbReference type="OrthoDB" id="129353at2759"/>
<name>A0A5N5WYM1_9EURO</name>
<keyword evidence="3" id="KW-0539">Nucleus</keyword>
<dbReference type="CDD" id="cd17745">
    <property type="entry name" value="BRCT_p53bp1_rpt1"/>
    <property type="match status" value="1"/>
</dbReference>
<feature type="region of interest" description="Disordered" evidence="4">
    <location>
        <begin position="375"/>
        <end position="680"/>
    </location>
</feature>
<feature type="region of interest" description="Disordered" evidence="4">
    <location>
        <begin position="693"/>
        <end position="723"/>
    </location>
</feature>
<proteinExistence type="predicted"/>
<feature type="region of interest" description="Disordered" evidence="4">
    <location>
        <begin position="802"/>
        <end position="822"/>
    </location>
</feature>
<feature type="domain" description="BRCT" evidence="5">
    <location>
        <begin position="1150"/>
        <end position="1276"/>
    </location>
</feature>
<comment type="subcellular location">
    <subcellularLocation>
        <location evidence="1">Nucleus</location>
    </subcellularLocation>
</comment>
<dbReference type="Proteomes" id="UP000326565">
    <property type="component" value="Unassembled WGS sequence"/>
</dbReference>
<feature type="compositionally biased region" description="Polar residues" evidence="4">
    <location>
        <begin position="76"/>
        <end position="92"/>
    </location>
</feature>
<dbReference type="InterPro" id="IPR001357">
    <property type="entry name" value="BRCT_dom"/>
</dbReference>
<dbReference type="InterPro" id="IPR047252">
    <property type="entry name" value="TP53BP1-like"/>
</dbReference>
<reference evidence="6 7" key="1">
    <citation type="submission" date="2019-04" db="EMBL/GenBank/DDBJ databases">
        <title>Friends and foes A comparative genomics study of 23 Aspergillus species from section Flavi.</title>
        <authorList>
            <consortium name="DOE Joint Genome Institute"/>
            <person name="Kjaerbolling I."/>
            <person name="Vesth T."/>
            <person name="Frisvad J.C."/>
            <person name="Nybo J.L."/>
            <person name="Theobald S."/>
            <person name="Kildgaard S."/>
            <person name="Isbrandt T."/>
            <person name="Kuo A."/>
            <person name="Sato A."/>
            <person name="Lyhne E.K."/>
            <person name="Kogle M.E."/>
            <person name="Wiebenga A."/>
            <person name="Kun R.S."/>
            <person name="Lubbers R.J."/>
            <person name="Makela M.R."/>
            <person name="Barry K."/>
            <person name="Chovatia M."/>
            <person name="Clum A."/>
            <person name="Daum C."/>
            <person name="Haridas S."/>
            <person name="He G."/>
            <person name="LaButti K."/>
            <person name="Lipzen A."/>
            <person name="Mondo S."/>
            <person name="Riley R."/>
            <person name="Salamov A."/>
            <person name="Simmons B.A."/>
            <person name="Magnuson J.K."/>
            <person name="Henrissat B."/>
            <person name="Mortensen U.H."/>
            <person name="Larsen T.O."/>
            <person name="Devries R.P."/>
            <person name="Grigoriev I.V."/>
            <person name="Machida M."/>
            <person name="Baker S.E."/>
            <person name="Andersen M.R."/>
        </authorList>
    </citation>
    <scope>NUCLEOTIDE SEQUENCE [LARGE SCALE GENOMIC DNA]</scope>
    <source>
        <strain evidence="6 7">CBS 151.66</strain>
    </source>
</reference>
<evidence type="ECO:0000313" key="7">
    <source>
        <dbReference type="Proteomes" id="UP000326565"/>
    </source>
</evidence>
<dbReference type="FunFam" id="2.30.30.140:FF:000141">
    <property type="entry name" value="DNA damage repair protein (Rad9)"/>
    <property type="match status" value="1"/>
</dbReference>
<feature type="compositionally biased region" description="Polar residues" evidence="4">
    <location>
        <begin position="418"/>
        <end position="430"/>
    </location>
</feature>
<dbReference type="PROSITE" id="PS50172">
    <property type="entry name" value="BRCT"/>
    <property type="match status" value="1"/>
</dbReference>
<evidence type="ECO:0000259" key="5">
    <source>
        <dbReference type="PROSITE" id="PS50172"/>
    </source>
</evidence>
<evidence type="ECO:0000256" key="1">
    <source>
        <dbReference type="ARBA" id="ARBA00004123"/>
    </source>
</evidence>
<dbReference type="Gene3D" id="3.40.50.10190">
    <property type="entry name" value="BRCT domain"/>
    <property type="match status" value="1"/>
</dbReference>
<dbReference type="InterPro" id="IPR036420">
    <property type="entry name" value="BRCT_dom_sf"/>
</dbReference>
<dbReference type="EMBL" id="ML732238">
    <property type="protein sequence ID" value="KAB8072867.1"/>
    <property type="molecule type" value="Genomic_DNA"/>
</dbReference>
<feature type="compositionally biased region" description="Low complexity" evidence="4">
    <location>
        <begin position="609"/>
        <end position="621"/>
    </location>
</feature>
<dbReference type="Pfam" id="PF00533">
    <property type="entry name" value="BRCT"/>
    <property type="match status" value="1"/>
</dbReference>
<evidence type="ECO:0000313" key="6">
    <source>
        <dbReference type="EMBL" id="KAB8072867.1"/>
    </source>
</evidence>
<dbReference type="GO" id="GO:0000077">
    <property type="term" value="P:DNA damage checkpoint signaling"/>
    <property type="evidence" value="ECO:0007669"/>
    <property type="project" value="TreeGrafter"/>
</dbReference>
<dbReference type="PANTHER" id="PTHR15321">
    <property type="entry name" value="TUMOR SUPPRESSOR P53-BINDING PROTEIN 1"/>
    <property type="match status" value="1"/>
</dbReference>
<keyword evidence="7" id="KW-1185">Reference proteome</keyword>
<feature type="compositionally biased region" description="Low complexity" evidence="4">
    <location>
        <begin position="467"/>
        <end position="477"/>
    </location>
</feature>
<evidence type="ECO:0000256" key="2">
    <source>
        <dbReference type="ARBA" id="ARBA00022763"/>
    </source>
</evidence>
<feature type="compositionally biased region" description="Polar residues" evidence="4">
    <location>
        <begin position="693"/>
        <end position="707"/>
    </location>
</feature>
<dbReference type="GO" id="GO:0005634">
    <property type="term" value="C:nucleus"/>
    <property type="evidence" value="ECO:0007669"/>
    <property type="project" value="UniProtKB-SubCell"/>
</dbReference>
<organism evidence="6 7">
    <name type="scientific">Aspergillus leporis</name>
    <dbReference type="NCBI Taxonomy" id="41062"/>
    <lineage>
        <taxon>Eukaryota</taxon>
        <taxon>Fungi</taxon>
        <taxon>Dikarya</taxon>
        <taxon>Ascomycota</taxon>
        <taxon>Pezizomycotina</taxon>
        <taxon>Eurotiomycetes</taxon>
        <taxon>Eurotiomycetidae</taxon>
        <taxon>Eurotiales</taxon>
        <taxon>Aspergillaceae</taxon>
        <taxon>Aspergillus</taxon>
        <taxon>Aspergillus subgen. Circumdati</taxon>
    </lineage>
</organism>
<feature type="compositionally biased region" description="Polar residues" evidence="4">
    <location>
        <begin position="583"/>
        <end position="598"/>
    </location>
</feature>
<dbReference type="GO" id="GO:0042393">
    <property type="term" value="F:histone binding"/>
    <property type="evidence" value="ECO:0007669"/>
    <property type="project" value="TreeGrafter"/>
</dbReference>
<dbReference type="SUPFAM" id="SSF52113">
    <property type="entry name" value="BRCT domain"/>
    <property type="match status" value="1"/>
</dbReference>
<dbReference type="SMART" id="SM00292">
    <property type="entry name" value="BRCT"/>
    <property type="match status" value="2"/>
</dbReference>
<keyword evidence="2" id="KW-0227">DNA damage</keyword>
<dbReference type="FunFam" id="3.40.50.10190:FF:000083">
    <property type="entry name" value="DNA damage repair protein (Rad9)"/>
    <property type="match status" value="1"/>
</dbReference>
<dbReference type="PANTHER" id="PTHR15321:SF3">
    <property type="entry name" value="TP53-BINDING PROTEIN 1"/>
    <property type="match status" value="1"/>
</dbReference>
<dbReference type="Pfam" id="PF08605">
    <property type="entry name" value="Rad9_Rad53_bind"/>
    <property type="match status" value="1"/>
</dbReference>
<feature type="region of interest" description="Disordered" evidence="4">
    <location>
        <begin position="62"/>
        <end position="100"/>
    </location>
</feature>